<dbReference type="AlphaFoldDB" id="A0A7M4DBT1"/>
<evidence type="ECO:0000313" key="2">
    <source>
        <dbReference type="EMBL" id="MUP40110.1"/>
    </source>
</evidence>
<dbReference type="Proteomes" id="UP000285951">
    <property type="component" value="Unassembled WGS sequence"/>
</dbReference>
<dbReference type="EMBL" id="QTZN02000085">
    <property type="protein sequence ID" value="MVB09315.1"/>
    <property type="molecule type" value="Genomic_DNA"/>
</dbReference>
<protein>
    <recommendedName>
        <fullName evidence="6">Tox-MPTase4 domain-containing protein</fullName>
    </recommendedName>
</protein>
<dbReference type="EMBL" id="WOTW01000085">
    <property type="protein sequence ID" value="MUP40110.1"/>
    <property type="molecule type" value="Genomic_DNA"/>
</dbReference>
<accession>A0A7M4DBT1</accession>
<evidence type="ECO:0000313" key="5">
    <source>
        <dbReference type="Proteomes" id="UP000462449"/>
    </source>
</evidence>
<feature type="transmembrane region" description="Helical" evidence="1">
    <location>
        <begin position="15"/>
        <end position="32"/>
    </location>
</feature>
<organism evidence="2 5">
    <name type="scientific">Labilibaculum euxinus</name>
    <dbReference type="NCBI Taxonomy" id="2686357"/>
    <lineage>
        <taxon>Bacteria</taxon>
        <taxon>Pseudomonadati</taxon>
        <taxon>Bacteroidota</taxon>
        <taxon>Bacteroidia</taxon>
        <taxon>Marinilabiliales</taxon>
        <taxon>Marinifilaceae</taxon>
        <taxon>Labilibaculum</taxon>
    </lineage>
</organism>
<name>A0A7M4DBT1_9BACT</name>
<reference evidence="3 4" key="1">
    <citation type="submission" date="2019-11" db="EMBL/GenBank/DDBJ databases">
        <title>Draft genome sequence of Labilibaculum sp. strain SYP isolated from Black Sea.</title>
        <authorList>
            <person name="Yadav S."/>
            <person name="Villanueva L."/>
        </authorList>
    </citation>
    <scope>NUCLEOTIDE SEQUENCE [LARGE SCALE GENOMIC DNA]</scope>
    <source>
        <strain evidence="3 4">44</strain>
    </source>
</reference>
<keyword evidence="1" id="KW-0812">Transmembrane</keyword>
<keyword evidence="1" id="KW-1133">Transmembrane helix</keyword>
<comment type="caution">
    <text evidence="2">The sequence shown here is derived from an EMBL/GenBank/DDBJ whole genome shotgun (WGS) entry which is preliminary data.</text>
</comment>
<evidence type="ECO:0008006" key="6">
    <source>
        <dbReference type="Google" id="ProtNLM"/>
    </source>
</evidence>
<sequence>MGNNPMMNVDQNGKFWNLIISAAIGGIINWASNGAKFNAKGLGYFGVGAAAGAAGYGVGSAVAGSAQATTLGSSIAKGSVSGFYGGASGGFVSGAGNSWTNGASFGNGMNVGLNTAGTGAMMGGITGAIFSGLDYSFRRNRFVAIERNTSIETNEDGSLNPSTETLNDFSDKAFSKYKFRNKSNLIYKEGYVESINTTYGAFTDPVATNGVYDIYFSKSSFSSKWNLYNQMGHEYLHVAHLSTLGKNWVRAYSEYAAYKWNSLVSKDKYFSKMANSYFNVNILRNQSTLNNLIRPKYMQYGNWGIFTTIPKFIR</sequence>
<evidence type="ECO:0000313" key="4">
    <source>
        <dbReference type="Proteomes" id="UP000285951"/>
    </source>
</evidence>
<evidence type="ECO:0000313" key="3">
    <source>
        <dbReference type="EMBL" id="MVB09315.1"/>
    </source>
</evidence>
<keyword evidence="4" id="KW-1185">Reference proteome</keyword>
<gene>
    <name evidence="3" type="ORF">DWB62_020090</name>
    <name evidence="2" type="ORF">GNY23_20090</name>
</gene>
<keyword evidence="1" id="KW-0472">Membrane</keyword>
<dbReference type="Proteomes" id="UP000462449">
    <property type="component" value="Unassembled WGS sequence"/>
</dbReference>
<evidence type="ECO:0000256" key="1">
    <source>
        <dbReference type="SAM" id="Phobius"/>
    </source>
</evidence>
<proteinExistence type="predicted"/>
<reference evidence="2 5" key="2">
    <citation type="submission" date="2019-12" db="EMBL/GenBank/DDBJ databases">
        <title>Draft genome sequence of Labilibaculum sp. strain 44 isolated from deep waters of Black Sea.</title>
        <authorList>
            <person name="Yadav S."/>
            <person name="Villanueva L."/>
        </authorList>
    </citation>
    <scope>NUCLEOTIDE SEQUENCE [LARGE SCALE GENOMIC DNA]</scope>
    <source>
        <strain evidence="2 5">44</strain>
    </source>
</reference>
<dbReference type="OrthoDB" id="6225685at2"/>